<keyword evidence="3" id="KW-1185">Reference proteome</keyword>
<protein>
    <recommendedName>
        <fullName evidence="1">Fibronectin type-III domain-containing protein</fullName>
    </recommendedName>
</protein>
<dbReference type="Proteomes" id="UP001626550">
    <property type="component" value="Unassembled WGS sequence"/>
</dbReference>
<feature type="domain" description="Fibronectin type-III" evidence="1">
    <location>
        <begin position="52"/>
        <end position="150"/>
    </location>
</feature>
<organism evidence="2 3">
    <name type="scientific">Cichlidogyrus casuarinus</name>
    <dbReference type="NCBI Taxonomy" id="1844966"/>
    <lineage>
        <taxon>Eukaryota</taxon>
        <taxon>Metazoa</taxon>
        <taxon>Spiralia</taxon>
        <taxon>Lophotrochozoa</taxon>
        <taxon>Platyhelminthes</taxon>
        <taxon>Monogenea</taxon>
        <taxon>Monopisthocotylea</taxon>
        <taxon>Dactylogyridea</taxon>
        <taxon>Ancyrocephalidae</taxon>
        <taxon>Cichlidogyrus</taxon>
    </lineage>
</organism>
<reference evidence="2 3" key="1">
    <citation type="submission" date="2024-11" db="EMBL/GenBank/DDBJ databases">
        <title>Adaptive evolution of stress response genes in parasites aligns with host niche diversity.</title>
        <authorList>
            <person name="Hahn C."/>
            <person name="Resl P."/>
        </authorList>
    </citation>
    <scope>NUCLEOTIDE SEQUENCE [LARGE SCALE GENOMIC DNA]</scope>
    <source>
        <strain evidence="2">EGGRZ-B1_66</strain>
        <tissue evidence="2">Body</tissue>
    </source>
</reference>
<dbReference type="SUPFAM" id="SSF49265">
    <property type="entry name" value="Fibronectin type III"/>
    <property type="match status" value="1"/>
</dbReference>
<sequence length="270" mass="30519">MGSVRVDCLKARLRGYQMCSAFCLAMGINWAKTFKASKKEAFQVIFFVEIVEPLKLTALLLDASTVELSWQETSNDLVADEYTLWWTATKDAEDNSLWSKTSVPANPPKYVMHNLVNADNLLFRLGSENMPGKLSAVVKAMSLVQRQPQDQFSLKCTNTNQKTSTDILVMFYQPTFAENITEFYMQSDGLREFINNKGTKRIEHMGKRAYTIPKVYSSGLRGEDSITFLVTNLTANTRYTFRLWPLFRGSTQPLNIASPASVAECRTGWA</sequence>
<accession>A0ABD2PIR1</accession>
<comment type="caution">
    <text evidence="2">The sequence shown here is derived from an EMBL/GenBank/DDBJ whole genome shotgun (WGS) entry which is preliminary data.</text>
</comment>
<feature type="non-terminal residue" evidence="2">
    <location>
        <position position="270"/>
    </location>
</feature>
<evidence type="ECO:0000313" key="3">
    <source>
        <dbReference type="Proteomes" id="UP001626550"/>
    </source>
</evidence>
<gene>
    <name evidence="2" type="ORF">Ciccas_014207</name>
</gene>
<evidence type="ECO:0000259" key="1">
    <source>
        <dbReference type="PROSITE" id="PS50853"/>
    </source>
</evidence>
<dbReference type="InterPro" id="IPR036116">
    <property type="entry name" value="FN3_sf"/>
</dbReference>
<name>A0ABD2PIR1_9PLAT</name>
<dbReference type="PROSITE" id="PS50853">
    <property type="entry name" value="FN3"/>
    <property type="match status" value="1"/>
</dbReference>
<evidence type="ECO:0000313" key="2">
    <source>
        <dbReference type="EMBL" id="KAL3307283.1"/>
    </source>
</evidence>
<dbReference type="InterPro" id="IPR003961">
    <property type="entry name" value="FN3_dom"/>
</dbReference>
<dbReference type="EMBL" id="JBJKFK010007791">
    <property type="protein sequence ID" value="KAL3307283.1"/>
    <property type="molecule type" value="Genomic_DNA"/>
</dbReference>
<dbReference type="AlphaFoldDB" id="A0ABD2PIR1"/>
<proteinExistence type="predicted"/>